<dbReference type="InterPro" id="IPR006621">
    <property type="entry name" value="Nose-resist-to-fluoxetine_N"/>
</dbReference>
<feature type="non-terminal residue" evidence="2">
    <location>
        <position position="220"/>
    </location>
</feature>
<protein>
    <recommendedName>
        <fullName evidence="1">Nose resistant-to-fluoxetine protein N-terminal domain-containing protein</fullName>
    </recommendedName>
</protein>
<keyword evidence="3" id="KW-1185">Reference proteome</keyword>
<dbReference type="PANTHER" id="PTHR11161:SF0">
    <property type="entry name" value="O-ACYLTRANSFERASE LIKE PROTEIN"/>
    <property type="match status" value="1"/>
</dbReference>
<dbReference type="Pfam" id="PF20146">
    <property type="entry name" value="NRF"/>
    <property type="match status" value="1"/>
</dbReference>
<gene>
    <name evidence="2" type="ORF">TPAB3V08_LOCUS13469</name>
</gene>
<dbReference type="PANTHER" id="PTHR11161">
    <property type="entry name" value="O-ACYLTRANSFERASE"/>
    <property type="match status" value="1"/>
</dbReference>
<dbReference type="SMART" id="SM00703">
    <property type="entry name" value="NRF"/>
    <property type="match status" value="1"/>
</dbReference>
<accession>A0ABN7PFI0</accession>
<evidence type="ECO:0000259" key="1">
    <source>
        <dbReference type="SMART" id="SM00703"/>
    </source>
</evidence>
<dbReference type="InterPro" id="IPR052728">
    <property type="entry name" value="O2_lipid_transport_reg"/>
</dbReference>
<name>A0ABN7PFI0_TIMPD</name>
<dbReference type="Proteomes" id="UP001153148">
    <property type="component" value="Unassembled WGS sequence"/>
</dbReference>
<proteinExistence type="predicted"/>
<feature type="domain" description="Nose resistant-to-fluoxetine protein N-terminal" evidence="1">
    <location>
        <begin position="4"/>
        <end position="120"/>
    </location>
</feature>
<dbReference type="EMBL" id="CAJPIN010055331">
    <property type="protein sequence ID" value="CAG2066526.1"/>
    <property type="molecule type" value="Genomic_DNA"/>
</dbReference>
<evidence type="ECO:0000313" key="3">
    <source>
        <dbReference type="Proteomes" id="UP001153148"/>
    </source>
</evidence>
<sequence length="220" mass="24562">MKTNTDTYAVFKCLRALFYATVFDASTKFPQGIFSGYTHHLGNFDECIGIVAQTVDEDRKFNGKHCLVTLTLNNSGETTKNVVWSVCVPSSCKVSELRDILSNILPEGVSINIDKNNCSVNEGISLEPRDWIVAILLSPPPFFSMRLSGAYKTVPTNALCVTLGVWPQHLEVRKRAAEYWLGKGKLDKVIELTTNDVSTKEDIGETLLVEWQAHWEESTT</sequence>
<reference evidence="2" key="1">
    <citation type="submission" date="2021-03" db="EMBL/GenBank/DDBJ databases">
        <authorList>
            <person name="Tran Van P."/>
        </authorList>
    </citation>
    <scope>NUCLEOTIDE SEQUENCE</scope>
</reference>
<organism evidence="2 3">
    <name type="scientific">Timema podura</name>
    <name type="common">Walking stick</name>
    <dbReference type="NCBI Taxonomy" id="61482"/>
    <lineage>
        <taxon>Eukaryota</taxon>
        <taxon>Metazoa</taxon>
        <taxon>Ecdysozoa</taxon>
        <taxon>Arthropoda</taxon>
        <taxon>Hexapoda</taxon>
        <taxon>Insecta</taxon>
        <taxon>Pterygota</taxon>
        <taxon>Neoptera</taxon>
        <taxon>Polyneoptera</taxon>
        <taxon>Phasmatodea</taxon>
        <taxon>Timematodea</taxon>
        <taxon>Timematoidea</taxon>
        <taxon>Timematidae</taxon>
        <taxon>Timema</taxon>
    </lineage>
</organism>
<evidence type="ECO:0000313" key="2">
    <source>
        <dbReference type="EMBL" id="CAG2066526.1"/>
    </source>
</evidence>
<comment type="caution">
    <text evidence="2">The sequence shown here is derived from an EMBL/GenBank/DDBJ whole genome shotgun (WGS) entry which is preliminary data.</text>
</comment>